<organism evidence="7 8">
    <name type="scientific">Hydnum rufescens UP504</name>
    <dbReference type="NCBI Taxonomy" id="1448309"/>
    <lineage>
        <taxon>Eukaryota</taxon>
        <taxon>Fungi</taxon>
        <taxon>Dikarya</taxon>
        <taxon>Basidiomycota</taxon>
        <taxon>Agaricomycotina</taxon>
        <taxon>Agaricomycetes</taxon>
        <taxon>Cantharellales</taxon>
        <taxon>Hydnaceae</taxon>
        <taxon>Hydnum</taxon>
    </lineage>
</organism>
<keyword evidence="2 5" id="KW-0812">Transmembrane</keyword>
<evidence type="ECO:0000256" key="1">
    <source>
        <dbReference type="ARBA" id="ARBA00004127"/>
    </source>
</evidence>
<feature type="domain" description="DUF202" evidence="6">
    <location>
        <begin position="46"/>
        <end position="107"/>
    </location>
</feature>
<dbReference type="EMBL" id="MU129211">
    <property type="protein sequence ID" value="KAF9504588.1"/>
    <property type="molecule type" value="Genomic_DNA"/>
</dbReference>
<evidence type="ECO:0000256" key="5">
    <source>
        <dbReference type="SAM" id="Phobius"/>
    </source>
</evidence>
<dbReference type="InterPro" id="IPR003807">
    <property type="entry name" value="DUF202"/>
</dbReference>
<dbReference type="AlphaFoldDB" id="A0A9P6AEX3"/>
<evidence type="ECO:0000256" key="2">
    <source>
        <dbReference type="ARBA" id="ARBA00022692"/>
    </source>
</evidence>
<keyword evidence="3 5" id="KW-1133">Transmembrane helix</keyword>
<feature type="transmembrane region" description="Helical" evidence="5">
    <location>
        <begin position="82"/>
        <end position="100"/>
    </location>
</feature>
<name>A0A9P6AEX3_9AGAM</name>
<dbReference type="GO" id="GO:0033254">
    <property type="term" value="C:vacuolar transporter chaperone complex"/>
    <property type="evidence" value="ECO:0007669"/>
    <property type="project" value="TreeGrafter"/>
</dbReference>
<comment type="subcellular location">
    <subcellularLocation>
        <location evidence="1">Endomembrane system</location>
        <topology evidence="1">Multi-pass membrane protein</topology>
    </subcellularLocation>
</comment>
<protein>
    <recommendedName>
        <fullName evidence="6">DUF202 domain-containing protein</fullName>
    </recommendedName>
</protein>
<comment type="caution">
    <text evidence="7">The sequence shown here is derived from an EMBL/GenBank/DDBJ whole genome shotgun (WGS) entry which is preliminary data.</text>
</comment>
<evidence type="ECO:0000259" key="6">
    <source>
        <dbReference type="Pfam" id="PF02656"/>
    </source>
</evidence>
<evidence type="ECO:0000256" key="3">
    <source>
        <dbReference type="ARBA" id="ARBA00022989"/>
    </source>
</evidence>
<keyword evidence="4 5" id="KW-0472">Membrane</keyword>
<dbReference type="OrthoDB" id="2243669at2759"/>
<evidence type="ECO:0000313" key="7">
    <source>
        <dbReference type="EMBL" id="KAF9504588.1"/>
    </source>
</evidence>
<reference evidence="7" key="1">
    <citation type="journal article" date="2020" name="Nat. Commun.">
        <title>Large-scale genome sequencing of mycorrhizal fungi provides insights into the early evolution of symbiotic traits.</title>
        <authorList>
            <person name="Miyauchi S."/>
            <person name="Kiss E."/>
            <person name="Kuo A."/>
            <person name="Drula E."/>
            <person name="Kohler A."/>
            <person name="Sanchez-Garcia M."/>
            <person name="Morin E."/>
            <person name="Andreopoulos B."/>
            <person name="Barry K.W."/>
            <person name="Bonito G."/>
            <person name="Buee M."/>
            <person name="Carver A."/>
            <person name="Chen C."/>
            <person name="Cichocki N."/>
            <person name="Clum A."/>
            <person name="Culley D."/>
            <person name="Crous P.W."/>
            <person name="Fauchery L."/>
            <person name="Girlanda M."/>
            <person name="Hayes R.D."/>
            <person name="Keri Z."/>
            <person name="LaButti K."/>
            <person name="Lipzen A."/>
            <person name="Lombard V."/>
            <person name="Magnuson J."/>
            <person name="Maillard F."/>
            <person name="Murat C."/>
            <person name="Nolan M."/>
            <person name="Ohm R.A."/>
            <person name="Pangilinan J."/>
            <person name="Pereira M.F."/>
            <person name="Perotto S."/>
            <person name="Peter M."/>
            <person name="Pfister S."/>
            <person name="Riley R."/>
            <person name="Sitrit Y."/>
            <person name="Stielow J.B."/>
            <person name="Szollosi G."/>
            <person name="Zifcakova L."/>
            <person name="Stursova M."/>
            <person name="Spatafora J.W."/>
            <person name="Tedersoo L."/>
            <person name="Vaario L.M."/>
            <person name="Yamada A."/>
            <person name="Yan M."/>
            <person name="Wang P."/>
            <person name="Xu J."/>
            <person name="Bruns T."/>
            <person name="Baldrian P."/>
            <person name="Vilgalys R."/>
            <person name="Dunand C."/>
            <person name="Henrissat B."/>
            <person name="Grigoriev I.V."/>
            <person name="Hibbett D."/>
            <person name="Nagy L.G."/>
            <person name="Martin F.M."/>
        </authorList>
    </citation>
    <scope>NUCLEOTIDE SEQUENCE</scope>
    <source>
        <strain evidence="7">UP504</strain>
    </source>
</reference>
<feature type="transmembrane region" description="Helical" evidence="5">
    <location>
        <begin position="121"/>
        <end position="141"/>
    </location>
</feature>
<dbReference type="InterPro" id="IPR051572">
    <property type="entry name" value="VTC_Complex_Subunit"/>
</dbReference>
<keyword evidence="8" id="KW-1185">Reference proteome</keyword>
<sequence>MKARRVCGKEARGILGSHGHDWDFSQPLLQRTAQKRIALPVGVEPKVFFPNERTFLSWLRFTVVLGGLSVGLLNFGDKVGKISAGMFSFIAMAIMVYALVTHHCRASAIRRRDAGPYDDRFGLTVLCVFLPGVQMWSQYIYDRQSRSTAIDLDWENLANPYYQLACSSHAFRCPLCSQDAQESPYR</sequence>
<dbReference type="GO" id="GO:0012505">
    <property type="term" value="C:endomembrane system"/>
    <property type="evidence" value="ECO:0007669"/>
    <property type="project" value="UniProtKB-SubCell"/>
</dbReference>
<evidence type="ECO:0000313" key="8">
    <source>
        <dbReference type="Proteomes" id="UP000886523"/>
    </source>
</evidence>
<accession>A0A9P6AEX3</accession>
<dbReference type="PANTHER" id="PTHR46140">
    <property type="entry name" value="VACUOLAR TRANSPORTER CHAPERONE 1-RELATED"/>
    <property type="match status" value="1"/>
</dbReference>
<proteinExistence type="predicted"/>
<dbReference type="GO" id="GO:0000329">
    <property type="term" value="C:fungal-type vacuole membrane"/>
    <property type="evidence" value="ECO:0007669"/>
    <property type="project" value="TreeGrafter"/>
</dbReference>
<dbReference type="Proteomes" id="UP000886523">
    <property type="component" value="Unassembled WGS sequence"/>
</dbReference>
<evidence type="ECO:0000256" key="4">
    <source>
        <dbReference type="ARBA" id="ARBA00023136"/>
    </source>
</evidence>
<feature type="transmembrane region" description="Helical" evidence="5">
    <location>
        <begin position="55"/>
        <end position="76"/>
    </location>
</feature>
<dbReference type="Pfam" id="PF02656">
    <property type="entry name" value="DUF202"/>
    <property type="match status" value="1"/>
</dbReference>
<dbReference type="PANTHER" id="PTHR46140:SF1">
    <property type="entry name" value="VACUOLAR TRANSPORTER CHAPERONE COMPLEX SUBUNIT 4-RELATED"/>
    <property type="match status" value="1"/>
</dbReference>
<gene>
    <name evidence="7" type="ORF">BS47DRAFT_660584</name>
</gene>